<evidence type="ECO:0000313" key="1">
    <source>
        <dbReference type="EMBL" id="KKS97850.1"/>
    </source>
</evidence>
<organism evidence="1 2">
    <name type="scientific">Candidatus Woesebacteria bacterium GW2011_GWB1_43_14</name>
    <dbReference type="NCBI Taxonomy" id="1618578"/>
    <lineage>
        <taxon>Bacteria</taxon>
        <taxon>Candidatus Woeseibacteriota</taxon>
    </lineage>
</organism>
<dbReference type="AlphaFoldDB" id="A0A0G1DJ23"/>
<accession>A0A0G1DJ23</accession>
<name>A0A0G1DJ23_9BACT</name>
<evidence type="ECO:0000313" key="2">
    <source>
        <dbReference type="Proteomes" id="UP000034090"/>
    </source>
</evidence>
<reference evidence="1 2" key="1">
    <citation type="journal article" date="2015" name="Nature">
        <title>rRNA introns, odd ribosomes, and small enigmatic genomes across a large radiation of phyla.</title>
        <authorList>
            <person name="Brown C.T."/>
            <person name="Hug L.A."/>
            <person name="Thomas B.C."/>
            <person name="Sharon I."/>
            <person name="Castelle C.J."/>
            <person name="Singh A."/>
            <person name="Wilkins M.J."/>
            <person name="Williams K.H."/>
            <person name="Banfield J.F."/>
        </authorList>
    </citation>
    <scope>NUCLEOTIDE SEQUENCE [LARGE SCALE GENOMIC DNA]</scope>
</reference>
<dbReference type="Proteomes" id="UP000034090">
    <property type="component" value="Unassembled WGS sequence"/>
</dbReference>
<proteinExistence type="predicted"/>
<gene>
    <name evidence="1" type="ORF">UV74_C0008G0001</name>
</gene>
<sequence>MSYAENLRTVEEFTEKGWRETPHSRRVEEIISVYNETSRLTDRYTYFYDQKGFYMWAKDKADDAPKKIYVKDIIDRRSYPSSAEGEVFDKLEDWFPKNTEGQAIWASLPYPGRDPDPKVIFHQIAYTAGDMQKVLKNSAVGFKATNEAVLDILHEFFPETIDFTNPEAFRPHLIAVDGNFDLSGLLTRIKEIDPEALVANGKFEEKQLNERAAYISNLIGSGAAARFVAVEARRLGLVGQHPISCLKGLSFSELIAGSQSIQDQYGSLEFKCPTCSATNRRQSGVLISNCQHCGANVRC</sequence>
<dbReference type="EMBL" id="LCFQ01000008">
    <property type="protein sequence ID" value="KKS97850.1"/>
    <property type="molecule type" value="Genomic_DNA"/>
</dbReference>
<comment type="caution">
    <text evidence="1">The sequence shown here is derived from an EMBL/GenBank/DDBJ whole genome shotgun (WGS) entry which is preliminary data.</text>
</comment>
<protein>
    <submittedName>
        <fullName evidence="1">Uncharacterized protein</fullName>
    </submittedName>
</protein>